<evidence type="ECO:0000256" key="1">
    <source>
        <dbReference type="ARBA" id="ARBA00005306"/>
    </source>
</evidence>
<keyword evidence="3 7" id="KW-0547">Nucleotide-binding</keyword>
<dbReference type="GO" id="GO:0070681">
    <property type="term" value="P:glutaminyl-tRNAGln biosynthesis via transamidation"/>
    <property type="evidence" value="ECO:0007669"/>
    <property type="project" value="UniProtKB-UniRule"/>
</dbReference>
<name>A0A7M7KZR5_VARDE</name>
<dbReference type="NCBIfam" id="NF004014">
    <property type="entry name" value="PRK05477.1-4"/>
    <property type="match status" value="1"/>
</dbReference>
<keyword evidence="10" id="KW-1185">Reference proteome</keyword>
<comment type="similarity">
    <text evidence="1 7">Belongs to the GatB/GatE family. GatB subfamily.</text>
</comment>
<evidence type="ECO:0000256" key="3">
    <source>
        <dbReference type="ARBA" id="ARBA00022741"/>
    </source>
</evidence>
<evidence type="ECO:0000256" key="7">
    <source>
        <dbReference type="HAMAP-Rule" id="MF_03147"/>
    </source>
</evidence>
<dbReference type="Pfam" id="PF02637">
    <property type="entry name" value="GatB_Yqey"/>
    <property type="match status" value="1"/>
</dbReference>
<dbReference type="PANTHER" id="PTHR11659">
    <property type="entry name" value="GLUTAMYL-TRNA GLN AMIDOTRANSFERASE SUBUNIT B MITOCHONDRIAL AND PROKARYOTIC PET112-RELATED"/>
    <property type="match status" value="1"/>
</dbReference>
<dbReference type="RefSeq" id="XP_022673368.1">
    <property type="nucleotide sequence ID" value="XM_022817633.1"/>
</dbReference>
<proteinExistence type="inferred from homology"/>
<dbReference type="GO" id="GO:0050567">
    <property type="term" value="F:glutaminyl-tRNA synthase (glutamine-hydrolyzing) activity"/>
    <property type="evidence" value="ECO:0007669"/>
    <property type="project" value="UniProtKB-UniRule"/>
</dbReference>
<dbReference type="OrthoDB" id="1722066at2759"/>
<dbReference type="InterPro" id="IPR014746">
    <property type="entry name" value="Gln_synth/guanido_kin_cat_dom"/>
</dbReference>
<reference evidence="9" key="1">
    <citation type="submission" date="2021-01" db="UniProtKB">
        <authorList>
            <consortium name="EnsemblMetazoa"/>
        </authorList>
    </citation>
    <scope>IDENTIFICATION</scope>
</reference>
<keyword evidence="5 7" id="KW-0648">Protein biosynthesis</keyword>
<dbReference type="EC" id="6.3.5.-" evidence="7"/>
<dbReference type="GeneID" id="111255557"/>
<dbReference type="Pfam" id="PF02934">
    <property type="entry name" value="GatB_N"/>
    <property type="match status" value="1"/>
</dbReference>
<evidence type="ECO:0000259" key="8">
    <source>
        <dbReference type="SMART" id="SM00845"/>
    </source>
</evidence>
<dbReference type="InterPro" id="IPR018027">
    <property type="entry name" value="Asn/Gln_amidotransferase"/>
</dbReference>
<evidence type="ECO:0000313" key="9">
    <source>
        <dbReference type="EnsemblMetazoa" id="XP_022673368"/>
    </source>
</evidence>
<evidence type="ECO:0000256" key="6">
    <source>
        <dbReference type="ARBA" id="ARBA00047913"/>
    </source>
</evidence>
<organism evidence="9 10">
    <name type="scientific">Varroa destructor</name>
    <name type="common">Honeybee mite</name>
    <dbReference type="NCBI Taxonomy" id="109461"/>
    <lineage>
        <taxon>Eukaryota</taxon>
        <taxon>Metazoa</taxon>
        <taxon>Ecdysozoa</taxon>
        <taxon>Arthropoda</taxon>
        <taxon>Chelicerata</taxon>
        <taxon>Arachnida</taxon>
        <taxon>Acari</taxon>
        <taxon>Parasitiformes</taxon>
        <taxon>Mesostigmata</taxon>
        <taxon>Gamasina</taxon>
        <taxon>Dermanyssoidea</taxon>
        <taxon>Varroidae</taxon>
        <taxon>Varroa</taxon>
    </lineage>
</organism>
<dbReference type="InterPro" id="IPR017959">
    <property type="entry name" value="Asn/Gln-tRNA_amidoTrfase_suB/E"/>
</dbReference>
<dbReference type="InParanoid" id="A0A7M7KZR5"/>
<keyword evidence="7" id="KW-0496">Mitochondrion</keyword>
<sequence length="529" mass="59958">MHITRLSLGRPSFRQHLRQLCATSSREIWTENFEPVVGLEVHLQINSRSKLFSNASTSLGGGINRQVSAFDAAIPGTLPVLNRRCVEAAVQTALALECAELNNVSRFDRKHYFYADMPAGFQITQQFHPIARKGNLNYYQMESPGALPEKKSCKILQLQLEQDSGRSVHDAENRVSLIDLNRAGVGLLEVVFAPDLKSGKEAADLVKELIAIVKAIGVCSGRMEDGAVRVDANISVHQPGTPLGTRTEVKNLNSLRAVSRAIDLEIRRQMFFVKRGLKIQNVTLSFDSETVSTVVMRDKEIVQDYRFFPEPNIPSLNLQQAGICIESLRHSLPSLPHELRKRLMDTYGLDFWKCVVIVREPGMYEFFTQAMNYLSIEYAKQASNILLIDIIGYMNKHSMEFEDVHISPKQFADLIRMVGERRLPIKKCLEVLQEVIESSRDPEEIVELNNWWMIKDENLLGALCEEAIRLYPKHARKAQVGKQDVLKPLMSHIQIATQGRADMKLAKRIMLEKIQRPEMALREEVNAGR</sequence>
<dbReference type="FunCoup" id="A0A7M7KZR5">
    <property type="interactions" value="926"/>
</dbReference>
<dbReference type="SUPFAM" id="SSF55931">
    <property type="entry name" value="Glutamine synthetase/guanido kinase"/>
    <property type="match status" value="1"/>
</dbReference>
<accession>A0A7M7KZR5</accession>
<dbReference type="EnsemblMetazoa" id="XM_022817632">
    <property type="protein sequence ID" value="XP_022673367"/>
    <property type="gene ID" value="LOC111255557"/>
</dbReference>
<comment type="catalytic activity">
    <reaction evidence="6 7">
        <text>L-glutamyl-tRNA(Gln) + L-glutamine + ATP + H2O = L-glutaminyl-tRNA(Gln) + L-glutamate + ADP + phosphate + H(+)</text>
        <dbReference type="Rhea" id="RHEA:17521"/>
        <dbReference type="Rhea" id="RHEA-COMP:9681"/>
        <dbReference type="Rhea" id="RHEA-COMP:9684"/>
        <dbReference type="ChEBI" id="CHEBI:15377"/>
        <dbReference type="ChEBI" id="CHEBI:15378"/>
        <dbReference type="ChEBI" id="CHEBI:29985"/>
        <dbReference type="ChEBI" id="CHEBI:30616"/>
        <dbReference type="ChEBI" id="CHEBI:43474"/>
        <dbReference type="ChEBI" id="CHEBI:58359"/>
        <dbReference type="ChEBI" id="CHEBI:78520"/>
        <dbReference type="ChEBI" id="CHEBI:78521"/>
        <dbReference type="ChEBI" id="CHEBI:456216"/>
    </reaction>
</comment>
<dbReference type="EnsemblMetazoa" id="XM_022817633">
    <property type="protein sequence ID" value="XP_022673368"/>
    <property type="gene ID" value="LOC111255557"/>
</dbReference>
<protein>
    <recommendedName>
        <fullName evidence="7">Glutamyl-tRNA(Gln) amidotransferase subunit B, mitochondrial</fullName>
        <shortName evidence="7">Glu-AdT subunit B</shortName>
        <ecNumber evidence="7">6.3.5.-</ecNumber>
    </recommendedName>
</protein>
<dbReference type="GO" id="GO:0005524">
    <property type="term" value="F:ATP binding"/>
    <property type="evidence" value="ECO:0007669"/>
    <property type="project" value="UniProtKB-KW"/>
</dbReference>
<keyword evidence="4 7" id="KW-0067">ATP-binding</keyword>
<comment type="function">
    <text evidence="7">Allows the formation of correctly charged Gln-tRNA(Gln) through the transamidation of misacylated Glu-tRNA(Gln) in the mitochondria. The reaction takes place in the presence of glutamine and ATP through an activated gamma-phospho-Glu-tRNA(Gln).</text>
</comment>
<dbReference type="HAMAP" id="MF_00121">
    <property type="entry name" value="GatB"/>
    <property type="match status" value="1"/>
</dbReference>
<keyword evidence="2 7" id="KW-0436">Ligase</keyword>
<dbReference type="GO" id="GO:0005739">
    <property type="term" value="C:mitochondrion"/>
    <property type="evidence" value="ECO:0007669"/>
    <property type="project" value="UniProtKB-SubCell"/>
</dbReference>
<dbReference type="SMART" id="SM00845">
    <property type="entry name" value="GatB_Yqey"/>
    <property type="match status" value="1"/>
</dbReference>
<feature type="domain" description="Asn/Gln amidotransferase" evidence="8">
    <location>
        <begin position="365"/>
        <end position="514"/>
    </location>
</feature>
<evidence type="ECO:0000256" key="4">
    <source>
        <dbReference type="ARBA" id="ARBA00022840"/>
    </source>
</evidence>
<evidence type="ECO:0000256" key="5">
    <source>
        <dbReference type="ARBA" id="ARBA00022917"/>
    </source>
</evidence>
<dbReference type="AlphaFoldDB" id="A0A7M7KZR5"/>
<dbReference type="InterPro" id="IPR006075">
    <property type="entry name" value="Asn/Gln-tRNA_Trfase_suB/E_cat"/>
</dbReference>
<dbReference type="OMA" id="ARKWWMG"/>
<dbReference type="SUPFAM" id="SSF89095">
    <property type="entry name" value="GatB/YqeY motif"/>
    <property type="match status" value="1"/>
</dbReference>
<dbReference type="InterPro" id="IPR004413">
    <property type="entry name" value="GatB"/>
</dbReference>
<dbReference type="Proteomes" id="UP000594260">
    <property type="component" value="Unplaced"/>
</dbReference>
<dbReference type="GO" id="GO:0030956">
    <property type="term" value="C:glutamyl-tRNA(Gln) amidotransferase complex"/>
    <property type="evidence" value="ECO:0007669"/>
    <property type="project" value="UniProtKB-UniRule"/>
</dbReference>
<dbReference type="Gene3D" id="1.10.10.410">
    <property type="match status" value="1"/>
</dbReference>
<dbReference type="NCBIfam" id="NF004012">
    <property type="entry name" value="PRK05477.1-2"/>
    <property type="match status" value="1"/>
</dbReference>
<comment type="subunit">
    <text evidence="7">Subunit of the heterotrimeric GatCAB amidotransferase (AdT) complex, composed of A, B and C subunits.</text>
</comment>
<evidence type="ECO:0000313" key="10">
    <source>
        <dbReference type="Proteomes" id="UP000594260"/>
    </source>
</evidence>
<comment type="subcellular location">
    <subcellularLocation>
        <location evidence="7">Mitochondrion</location>
    </subcellularLocation>
</comment>
<dbReference type="InterPro" id="IPR003789">
    <property type="entry name" value="Asn/Gln_tRNA_amidoTrase-B-like"/>
</dbReference>
<dbReference type="InterPro" id="IPR023168">
    <property type="entry name" value="GatB_Yqey_C_2"/>
</dbReference>
<dbReference type="CTD" id="5188"/>
<dbReference type="KEGG" id="vde:111255557"/>
<dbReference type="NCBIfam" id="TIGR00133">
    <property type="entry name" value="gatB"/>
    <property type="match status" value="1"/>
</dbReference>
<dbReference type="RefSeq" id="XP_022673367.1">
    <property type="nucleotide sequence ID" value="XM_022817632.1"/>
</dbReference>
<dbReference type="PANTHER" id="PTHR11659:SF0">
    <property type="entry name" value="GLUTAMYL-TRNA(GLN) AMIDOTRANSFERASE SUBUNIT B, MITOCHONDRIAL"/>
    <property type="match status" value="1"/>
</dbReference>
<dbReference type="GO" id="GO:0032543">
    <property type="term" value="P:mitochondrial translation"/>
    <property type="evidence" value="ECO:0007669"/>
    <property type="project" value="UniProtKB-UniRule"/>
</dbReference>
<evidence type="ECO:0000256" key="2">
    <source>
        <dbReference type="ARBA" id="ARBA00022598"/>
    </source>
</evidence>